<feature type="compositionally biased region" description="Low complexity" evidence="1">
    <location>
        <begin position="247"/>
        <end position="267"/>
    </location>
</feature>
<gene>
    <name evidence="2" type="ORF">P3X46_010090</name>
</gene>
<organism evidence="2 3">
    <name type="scientific">Hevea brasiliensis</name>
    <name type="common">Para rubber tree</name>
    <name type="synonym">Siphonia brasiliensis</name>
    <dbReference type="NCBI Taxonomy" id="3981"/>
    <lineage>
        <taxon>Eukaryota</taxon>
        <taxon>Viridiplantae</taxon>
        <taxon>Streptophyta</taxon>
        <taxon>Embryophyta</taxon>
        <taxon>Tracheophyta</taxon>
        <taxon>Spermatophyta</taxon>
        <taxon>Magnoliopsida</taxon>
        <taxon>eudicotyledons</taxon>
        <taxon>Gunneridae</taxon>
        <taxon>Pentapetalae</taxon>
        <taxon>rosids</taxon>
        <taxon>fabids</taxon>
        <taxon>Malpighiales</taxon>
        <taxon>Euphorbiaceae</taxon>
        <taxon>Crotonoideae</taxon>
        <taxon>Micrandreae</taxon>
        <taxon>Hevea</taxon>
    </lineage>
</organism>
<feature type="region of interest" description="Disordered" evidence="1">
    <location>
        <begin position="1282"/>
        <end position="1328"/>
    </location>
</feature>
<dbReference type="Proteomes" id="UP001174677">
    <property type="component" value="Chromosome 6"/>
</dbReference>
<evidence type="ECO:0000313" key="3">
    <source>
        <dbReference type="Proteomes" id="UP001174677"/>
    </source>
</evidence>
<sequence length="1328" mass="143753">METDLSLVEISGEDDSLLSVQQISHDDATTDKSYFSCSPLLRIPRSTCSRPPPPLLASPIESINGTEATCIPGSSSCEDSRENSMNKENANLNKPEAPKLSLEPQQMKRKKKGGGYNLRKSLAWDRAFFTEEAKVATKTSSVSKLLAPKPDPSVVSTTSGSSTPDPSVVSTTSRSSVTSVSHSKRNYDSQPVNARKNVGLKGTSTNTKTVQNNAKSAPVGKSIIKSMVHQARRNVLKVNSVPEIHSSSKVQLSQVSQSNDSSEVVPDSVVPSVAHPAKGHDSNTNKIAVSFSQIDCFNGRNMQSTQPQPAKPSGLRMPSPSLGFFGQSKPSGLRSLLQRSTQSCNLPESNIPNLSKTGVLNPTYQRPPRPSRNIPSSSNGAYSVVSTINAASCGKIKSNTELNNMQKVALKVQLNSESFDTTNCKQQLHEKCDDADPQSLDLAEPCKILKISSMELKAEQSNNNKLPFQSGPCEELEQDNDRSVINVCLRTRDATGSGLGSSLSLPMEVEGPVADNTIVNQNVENGEYSPSIKEHSFCSESQSAGVKSNWDGAALKVHEDKKQSPQQAELMKPDNCQGDSISNVESQRLNDILFEDSRSSEDLNKHDSSNAVDASLEVQECGATANCQSHSTDIEPAKDGTIGMDYLNRELHVGDAQMLYVDGNLLDESSKSSVSTSTVDNSNLTIIDDPSSISKEQAELPNPCLVRESLFQDNCGPPFIGCLLHEKGYEEAREKDALLSVKSDELRTSACEGELGSSNVLFSISPINHDSGLDGAEKVEFLHMENDLTASVDSEPVVENFRHDIESDEANASTVERMDKSRIFGTVITGGVKVNNYCLTSGDFRGNELENPHVTAEISSVIQVEVANGMNDVSEHDCVIDKQLDSSTTNFTVISDLQPGKEACYKESGTSILHNDCFVGMCDVKEQFAEQVKLINSCSHKQVNQSQEAHDNLLCHENRSFEGVIIVGESISEIPHSSLKCEIMEHELAGVDKMIKDTLMEDAVPLPQSLDENLSADSHNRSVSISLTDKKSSPMVDDIIRQPKQCLELQNLGLMIDQVPLGNHGLCSGDNLLLMNTSVESPERDTAENVSGTVLEQCNGFPAGSRSFEAYIQAPPVTHDNNFGHPSMDPSIENIKFYMDCKCRNDELDNQAHPLNFCSSSKTNGDQKASAANTFDSNETLEGSMQQDVEVLAESKILPVEAETAVHKSNGGINSETQDGIGSAVCSEVVKEATFSLKKSGNDKRHDALVIRPPPNAVPFSDEWLAAFEAAGEEILTMKGGAVQNSPQDKSLPEPGPWSPVRRKNNQAVGPFDCTKFTNTNIPSSTSN</sequence>
<dbReference type="InterPro" id="IPR045882">
    <property type="entry name" value="GPT1/2"/>
</dbReference>
<feature type="region of interest" description="Disordered" evidence="1">
    <location>
        <begin position="72"/>
        <end position="98"/>
    </location>
</feature>
<dbReference type="PANTHER" id="PTHR33737:SF2">
    <property type="entry name" value="OS12G0102700 PROTEIN"/>
    <property type="match status" value="1"/>
</dbReference>
<evidence type="ECO:0000256" key="1">
    <source>
        <dbReference type="SAM" id="MobiDB-lite"/>
    </source>
</evidence>
<keyword evidence="3" id="KW-1185">Reference proteome</keyword>
<feature type="compositionally biased region" description="Polar residues" evidence="1">
    <location>
        <begin position="344"/>
        <end position="364"/>
    </location>
</feature>
<feature type="compositionally biased region" description="Polar residues" evidence="1">
    <location>
        <begin position="202"/>
        <end position="215"/>
    </location>
</feature>
<feature type="region of interest" description="Disordered" evidence="1">
    <location>
        <begin position="139"/>
        <end position="216"/>
    </location>
</feature>
<evidence type="ECO:0000313" key="2">
    <source>
        <dbReference type="EMBL" id="KAJ9178185.1"/>
    </source>
</evidence>
<name>A0ABQ9MF20_HEVBR</name>
<protein>
    <submittedName>
        <fullName evidence="2">Uncharacterized protein</fullName>
    </submittedName>
</protein>
<proteinExistence type="predicted"/>
<feature type="region of interest" description="Disordered" evidence="1">
    <location>
        <begin position="344"/>
        <end position="379"/>
    </location>
</feature>
<feature type="compositionally biased region" description="Low complexity" evidence="1">
    <location>
        <begin position="152"/>
        <end position="181"/>
    </location>
</feature>
<feature type="compositionally biased region" description="Polar residues" evidence="1">
    <location>
        <begin position="1316"/>
        <end position="1328"/>
    </location>
</feature>
<feature type="region of interest" description="Disordered" evidence="1">
    <location>
        <begin position="246"/>
        <end position="267"/>
    </location>
</feature>
<dbReference type="EMBL" id="JARPOI010000006">
    <property type="protein sequence ID" value="KAJ9178185.1"/>
    <property type="molecule type" value="Genomic_DNA"/>
</dbReference>
<reference evidence="2" key="1">
    <citation type="journal article" date="2023" name="Plant Biotechnol. J.">
        <title>Chromosome-level wild Hevea brasiliensis genome provides new tools for genomic-assisted breeding and valuable loci to elevate rubber yield.</title>
        <authorList>
            <person name="Cheng H."/>
            <person name="Song X."/>
            <person name="Hu Y."/>
            <person name="Wu T."/>
            <person name="Yang Q."/>
            <person name="An Z."/>
            <person name="Feng S."/>
            <person name="Deng Z."/>
            <person name="Wu W."/>
            <person name="Zeng X."/>
            <person name="Tu M."/>
            <person name="Wang X."/>
            <person name="Huang H."/>
        </authorList>
    </citation>
    <scope>NUCLEOTIDE SEQUENCE</scope>
    <source>
        <strain evidence="2">MT/VB/25A 57/8</strain>
    </source>
</reference>
<comment type="caution">
    <text evidence="2">The sequence shown here is derived from an EMBL/GenBank/DDBJ whole genome shotgun (WGS) entry which is preliminary data.</text>
</comment>
<dbReference type="PANTHER" id="PTHR33737">
    <property type="entry name" value="OS05G0121800 PROTEIN"/>
    <property type="match status" value="1"/>
</dbReference>
<accession>A0ABQ9MF20</accession>